<dbReference type="Gene3D" id="3.40.140.10">
    <property type="entry name" value="Cytidine Deaminase, domain 2"/>
    <property type="match status" value="1"/>
</dbReference>
<name>A0A847UBT5_9EURY</name>
<dbReference type="AlphaFoldDB" id="A0A847UBT5"/>
<dbReference type="OrthoDB" id="374358at2157"/>
<dbReference type="RefSeq" id="WP_170092375.1">
    <property type="nucleotide sequence ID" value="NZ_WOYG01000001.1"/>
</dbReference>
<organism evidence="2 3">
    <name type="scientific">Halomicrobium mukohataei</name>
    <dbReference type="NCBI Taxonomy" id="57705"/>
    <lineage>
        <taxon>Archaea</taxon>
        <taxon>Methanobacteriati</taxon>
        <taxon>Methanobacteriota</taxon>
        <taxon>Stenosarchaea group</taxon>
        <taxon>Halobacteria</taxon>
        <taxon>Halobacteriales</taxon>
        <taxon>Haloarculaceae</taxon>
        <taxon>Halomicrobium</taxon>
    </lineage>
</organism>
<feature type="region of interest" description="Disordered" evidence="1">
    <location>
        <begin position="143"/>
        <end position="168"/>
    </location>
</feature>
<proteinExistence type="predicted"/>
<sequence>MDQETGGILLGRRHSKDAVFCIAATRPGPNAEHHRAEFSPDTDYAQSIINDYRTTYDVVWIGTWHKHPGAMNRLSSGDINQMREFVKDPDLMDEIIAIITTYSDDVVRVNPFYMDHTLKVARTDLEIIDDSDEYESELRLDVGSEEHAGANDTHAGYEDDHRTTGRNEPKTIVGWLSTLTDSTRHILFD</sequence>
<evidence type="ECO:0008006" key="4">
    <source>
        <dbReference type="Google" id="ProtNLM"/>
    </source>
</evidence>
<dbReference type="EMBL" id="WOYG01000001">
    <property type="protein sequence ID" value="NLV08341.1"/>
    <property type="molecule type" value="Genomic_DNA"/>
</dbReference>
<evidence type="ECO:0000313" key="2">
    <source>
        <dbReference type="EMBL" id="NLV08341.1"/>
    </source>
</evidence>
<gene>
    <name evidence="2" type="ORF">GOC74_00050</name>
</gene>
<dbReference type="Proteomes" id="UP000608662">
    <property type="component" value="Unassembled WGS sequence"/>
</dbReference>
<protein>
    <recommendedName>
        <fullName evidence="4">JAB domain-containing protein</fullName>
    </recommendedName>
</protein>
<accession>A0A847UBT5</accession>
<reference evidence="2" key="1">
    <citation type="submission" date="2019-12" db="EMBL/GenBank/DDBJ databases">
        <title>Whole-genome sequence of Halomicrobium mukohataei pws1.</title>
        <authorList>
            <person name="Verma D.K."/>
            <person name="Gopal K."/>
            <person name="Prasad E.S."/>
        </authorList>
    </citation>
    <scope>NUCLEOTIDE SEQUENCE</scope>
    <source>
        <strain evidence="2">Pws1</strain>
    </source>
</reference>
<dbReference type="SUPFAM" id="SSF102712">
    <property type="entry name" value="JAB1/MPN domain"/>
    <property type="match status" value="1"/>
</dbReference>
<evidence type="ECO:0000256" key="1">
    <source>
        <dbReference type="SAM" id="MobiDB-lite"/>
    </source>
</evidence>
<comment type="caution">
    <text evidence="2">The sequence shown here is derived from an EMBL/GenBank/DDBJ whole genome shotgun (WGS) entry which is preliminary data.</text>
</comment>
<evidence type="ECO:0000313" key="3">
    <source>
        <dbReference type="Proteomes" id="UP000608662"/>
    </source>
</evidence>